<feature type="compositionally biased region" description="Basic and acidic residues" evidence="1">
    <location>
        <begin position="74"/>
        <end position="83"/>
    </location>
</feature>
<dbReference type="AlphaFoldDB" id="A0A8X6TBW5"/>
<keyword evidence="3" id="KW-1185">Reference proteome</keyword>
<dbReference type="EMBL" id="BMAW01006420">
    <property type="protein sequence ID" value="GFS98748.1"/>
    <property type="molecule type" value="Genomic_DNA"/>
</dbReference>
<comment type="caution">
    <text evidence="2">The sequence shown here is derived from an EMBL/GenBank/DDBJ whole genome shotgun (WGS) entry which is preliminary data.</text>
</comment>
<dbReference type="Proteomes" id="UP000887013">
    <property type="component" value="Unassembled WGS sequence"/>
</dbReference>
<evidence type="ECO:0000313" key="3">
    <source>
        <dbReference type="Proteomes" id="UP000887013"/>
    </source>
</evidence>
<organism evidence="2 3">
    <name type="scientific">Nephila pilipes</name>
    <name type="common">Giant wood spider</name>
    <name type="synonym">Nephila maculata</name>
    <dbReference type="NCBI Taxonomy" id="299642"/>
    <lineage>
        <taxon>Eukaryota</taxon>
        <taxon>Metazoa</taxon>
        <taxon>Ecdysozoa</taxon>
        <taxon>Arthropoda</taxon>
        <taxon>Chelicerata</taxon>
        <taxon>Arachnida</taxon>
        <taxon>Araneae</taxon>
        <taxon>Araneomorphae</taxon>
        <taxon>Entelegynae</taxon>
        <taxon>Araneoidea</taxon>
        <taxon>Nephilidae</taxon>
        <taxon>Nephila</taxon>
    </lineage>
</organism>
<gene>
    <name evidence="2" type="ORF">NPIL_78241</name>
</gene>
<accession>A0A8X6TBW5</accession>
<feature type="region of interest" description="Disordered" evidence="1">
    <location>
        <begin position="61"/>
        <end position="97"/>
    </location>
</feature>
<sequence length="97" mass="11245">MSYADFKEILKKVKSNEVARPRGQGPSSDLSIVLEFCGASVEHSGDCTKFPLHHIWHQGQGTTENWKNRMRRNGPRDKCDPSNRTRNQFWDPLEEKM</sequence>
<evidence type="ECO:0000256" key="1">
    <source>
        <dbReference type="SAM" id="MobiDB-lite"/>
    </source>
</evidence>
<name>A0A8X6TBW5_NEPPI</name>
<proteinExistence type="predicted"/>
<reference evidence="2" key="1">
    <citation type="submission" date="2020-08" db="EMBL/GenBank/DDBJ databases">
        <title>Multicomponent nature underlies the extraordinary mechanical properties of spider dragline silk.</title>
        <authorList>
            <person name="Kono N."/>
            <person name="Nakamura H."/>
            <person name="Mori M."/>
            <person name="Yoshida Y."/>
            <person name="Ohtoshi R."/>
            <person name="Malay A.D."/>
            <person name="Moran D.A.P."/>
            <person name="Tomita M."/>
            <person name="Numata K."/>
            <person name="Arakawa K."/>
        </authorList>
    </citation>
    <scope>NUCLEOTIDE SEQUENCE</scope>
</reference>
<protein>
    <submittedName>
        <fullName evidence="2">Uncharacterized protein</fullName>
    </submittedName>
</protein>
<evidence type="ECO:0000313" key="2">
    <source>
        <dbReference type="EMBL" id="GFS98748.1"/>
    </source>
</evidence>